<accession>A0A834TIP2</accession>
<keyword evidence="2" id="KW-1185">Reference proteome</keyword>
<dbReference type="EMBL" id="JAAIUW010000008">
    <property type="protein sequence ID" value="KAF7818189.1"/>
    <property type="molecule type" value="Genomic_DNA"/>
</dbReference>
<comment type="caution">
    <text evidence="1">The sequence shown here is derived from an EMBL/GenBank/DDBJ whole genome shotgun (WGS) entry which is preliminary data.</text>
</comment>
<sequence>MRNEKETFEKLLAKKLKEFIVDQADMET</sequence>
<dbReference type="AlphaFoldDB" id="A0A834TIP2"/>
<proteinExistence type="predicted"/>
<name>A0A834TIP2_9FABA</name>
<gene>
    <name evidence="1" type="ORF">G2W53_023644</name>
</gene>
<evidence type="ECO:0000313" key="2">
    <source>
        <dbReference type="Proteomes" id="UP000634136"/>
    </source>
</evidence>
<dbReference type="Proteomes" id="UP000634136">
    <property type="component" value="Unassembled WGS sequence"/>
</dbReference>
<protein>
    <submittedName>
        <fullName evidence="1">Uncharacterized protein</fullName>
    </submittedName>
</protein>
<reference evidence="1" key="1">
    <citation type="submission" date="2020-09" db="EMBL/GenBank/DDBJ databases">
        <title>Genome-Enabled Discovery of Anthraquinone Biosynthesis in Senna tora.</title>
        <authorList>
            <person name="Kang S.-H."/>
            <person name="Pandey R.P."/>
            <person name="Lee C.-M."/>
            <person name="Sim J.-S."/>
            <person name="Jeong J.-T."/>
            <person name="Choi B.-S."/>
            <person name="Jung M."/>
            <person name="Ginzburg D."/>
            <person name="Zhao K."/>
            <person name="Won S.Y."/>
            <person name="Oh T.-J."/>
            <person name="Yu Y."/>
            <person name="Kim N.-H."/>
            <person name="Lee O.R."/>
            <person name="Lee T.-H."/>
            <person name="Bashyal P."/>
            <person name="Kim T.-S."/>
            <person name="Lee W.-H."/>
            <person name="Kawkins C."/>
            <person name="Kim C.-K."/>
            <person name="Kim J.S."/>
            <person name="Ahn B.O."/>
            <person name="Rhee S.Y."/>
            <person name="Sohng J.K."/>
        </authorList>
    </citation>
    <scope>NUCLEOTIDE SEQUENCE</scope>
    <source>
        <tissue evidence="1">Leaf</tissue>
    </source>
</reference>
<organism evidence="1 2">
    <name type="scientific">Senna tora</name>
    <dbReference type="NCBI Taxonomy" id="362788"/>
    <lineage>
        <taxon>Eukaryota</taxon>
        <taxon>Viridiplantae</taxon>
        <taxon>Streptophyta</taxon>
        <taxon>Embryophyta</taxon>
        <taxon>Tracheophyta</taxon>
        <taxon>Spermatophyta</taxon>
        <taxon>Magnoliopsida</taxon>
        <taxon>eudicotyledons</taxon>
        <taxon>Gunneridae</taxon>
        <taxon>Pentapetalae</taxon>
        <taxon>rosids</taxon>
        <taxon>fabids</taxon>
        <taxon>Fabales</taxon>
        <taxon>Fabaceae</taxon>
        <taxon>Caesalpinioideae</taxon>
        <taxon>Cassia clade</taxon>
        <taxon>Senna</taxon>
    </lineage>
</organism>
<evidence type="ECO:0000313" key="1">
    <source>
        <dbReference type="EMBL" id="KAF7818189.1"/>
    </source>
</evidence>